<name>A0A7S0ZYL0_NOCSC</name>
<protein>
    <recommendedName>
        <fullName evidence="2">PDZ domain-containing protein</fullName>
    </recommendedName>
</protein>
<dbReference type="EMBL" id="HBFQ01016147">
    <property type="protein sequence ID" value="CAD8836857.1"/>
    <property type="molecule type" value="Transcribed_RNA"/>
</dbReference>
<reference evidence="1" key="1">
    <citation type="submission" date="2021-01" db="EMBL/GenBank/DDBJ databases">
        <authorList>
            <person name="Corre E."/>
            <person name="Pelletier E."/>
            <person name="Niang G."/>
            <person name="Scheremetjew M."/>
            <person name="Finn R."/>
            <person name="Kale V."/>
            <person name="Holt S."/>
            <person name="Cochrane G."/>
            <person name="Meng A."/>
            <person name="Brown T."/>
            <person name="Cohen L."/>
        </authorList>
    </citation>
    <scope>NUCLEOTIDE SEQUENCE</scope>
</reference>
<evidence type="ECO:0000313" key="1">
    <source>
        <dbReference type="EMBL" id="CAD8836857.1"/>
    </source>
</evidence>
<gene>
    <name evidence="1" type="ORF">NSCI0253_LOCUS11205</name>
</gene>
<sequence length="189" mass="20786">MGNNSQCSGNIPDSDEFAIAQSGSSFRFCCMEESQGSLLADVNAEPLVKKLEAKRSKLDLPHSRLIHRGSPDRGDAASANEMLWRSGEDGVSRWCLRSDVDKAKVMVVLFQLPDGELKEVTFWERPLGLRYSMSSPPTILEVNPLGHAHDLGVESGWKVLKVGGELMDGKEARDVNEILCQMCSVLPLI</sequence>
<organism evidence="1">
    <name type="scientific">Noctiluca scintillans</name>
    <name type="common">Sea sparkle</name>
    <name type="synonym">Red tide dinoflagellate</name>
    <dbReference type="NCBI Taxonomy" id="2966"/>
    <lineage>
        <taxon>Eukaryota</taxon>
        <taxon>Sar</taxon>
        <taxon>Alveolata</taxon>
        <taxon>Dinophyceae</taxon>
        <taxon>Noctilucales</taxon>
        <taxon>Noctilucaceae</taxon>
        <taxon>Noctiluca</taxon>
    </lineage>
</organism>
<accession>A0A7S0ZYL0</accession>
<evidence type="ECO:0008006" key="2">
    <source>
        <dbReference type="Google" id="ProtNLM"/>
    </source>
</evidence>
<proteinExistence type="predicted"/>
<dbReference type="AlphaFoldDB" id="A0A7S0ZYL0"/>